<keyword evidence="6" id="KW-1185">Reference proteome</keyword>
<dbReference type="PRINTS" id="PR00032">
    <property type="entry name" value="HTHARAC"/>
</dbReference>
<evidence type="ECO:0000313" key="5">
    <source>
        <dbReference type="EMBL" id="SDL28649.1"/>
    </source>
</evidence>
<dbReference type="Proteomes" id="UP000198901">
    <property type="component" value="Unassembled WGS sequence"/>
</dbReference>
<protein>
    <submittedName>
        <fullName evidence="5">Transcriptional regulator, AraC family</fullName>
    </submittedName>
</protein>
<dbReference type="SUPFAM" id="SSF51215">
    <property type="entry name" value="Regulatory protein AraC"/>
    <property type="match status" value="1"/>
</dbReference>
<evidence type="ECO:0000256" key="2">
    <source>
        <dbReference type="ARBA" id="ARBA00023125"/>
    </source>
</evidence>
<evidence type="ECO:0000313" key="6">
    <source>
        <dbReference type="Proteomes" id="UP000198901"/>
    </source>
</evidence>
<dbReference type="AlphaFoldDB" id="A0A1G9ITH3"/>
<feature type="domain" description="HTH araC/xylS-type" evidence="4">
    <location>
        <begin position="198"/>
        <end position="296"/>
    </location>
</feature>
<dbReference type="SMART" id="SM00342">
    <property type="entry name" value="HTH_ARAC"/>
    <property type="match status" value="1"/>
</dbReference>
<dbReference type="InterPro" id="IPR020449">
    <property type="entry name" value="Tscrpt_reg_AraC-type_HTH"/>
</dbReference>
<dbReference type="InterPro" id="IPR018060">
    <property type="entry name" value="HTH_AraC"/>
</dbReference>
<dbReference type="PANTHER" id="PTHR43280:SF32">
    <property type="entry name" value="TRANSCRIPTIONAL REGULATORY PROTEIN"/>
    <property type="match status" value="1"/>
</dbReference>
<proteinExistence type="predicted"/>
<gene>
    <name evidence="5" type="ORF">SAMN04488090_0621</name>
</gene>
<sequence>MAAKQYNLFRYFISRRMKNNAIPMVDICSVTGLGSSEIMVRRFSEYLGEHTNLCHLHRHTFYHLLFFTRGAGTHTIDFEHFPVHRNQIYFMVPGQVHVWQFDDAPEGFIVNFSPSFFESFLLRPDYLETFPFFDGVARIIDLPPSAGVEGQLEELLNHSPGRPDVLRVLLLRLFQTVETYVKPVPRLPVGHYNYLILKNLRKLIDQHFLTLHRPSEYARMLYITPNHLNALCKEHLGLQAGELIRSRIALEAKRLLINFGMSISEIAYALHFNDNSYFTKFFKKQTGLTPEEFRKQHQ</sequence>
<evidence type="ECO:0000256" key="3">
    <source>
        <dbReference type="ARBA" id="ARBA00023163"/>
    </source>
</evidence>
<keyword evidence="1" id="KW-0805">Transcription regulation</keyword>
<dbReference type="RefSeq" id="WP_245689860.1">
    <property type="nucleotide sequence ID" value="NZ_FNGS01000001.1"/>
</dbReference>
<keyword evidence="3" id="KW-0804">Transcription</keyword>
<evidence type="ECO:0000256" key="1">
    <source>
        <dbReference type="ARBA" id="ARBA00023015"/>
    </source>
</evidence>
<evidence type="ECO:0000259" key="4">
    <source>
        <dbReference type="PROSITE" id="PS01124"/>
    </source>
</evidence>
<name>A0A1G9ITH3_9BACT</name>
<dbReference type="InterPro" id="IPR037923">
    <property type="entry name" value="HTH-like"/>
</dbReference>
<dbReference type="EMBL" id="FNGS01000001">
    <property type="protein sequence ID" value="SDL28649.1"/>
    <property type="molecule type" value="Genomic_DNA"/>
</dbReference>
<accession>A0A1G9ITH3</accession>
<dbReference type="STRING" id="563176.SAMN04488090_0621"/>
<dbReference type="Pfam" id="PF02311">
    <property type="entry name" value="AraC_binding"/>
    <property type="match status" value="1"/>
</dbReference>
<dbReference type="InterPro" id="IPR014710">
    <property type="entry name" value="RmlC-like_jellyroll"/>
</dbReference>
<dbReference type="GO" id="GO:0043565">
    <property type="term" value="F:sequence-specific DNA binding"/>
    <property type="evidence" value="ECO:0007669"/>
    <property type="project" value="InterPro"/>
</dbReference>
<dbReference type="InterPro" id="IPR009057">
    <property type="entry name" value="Homeodomain-like_sf"/>
</dbReference>
<reference evidence="5 6" key="1">
    <citation type="submission" date="2016-10" db="EMBL/GenBank/DDBJ databases">
        <authorList>
            <person name="de Groot N.N."/>
        </authorList>
    </citation>
    <scope>NUCLEOTIDE SEQUENCE [LARGE SCALE GENOMIC DNA]</scope>
    <source>
        <strain evidence="5 6">DSM 21668</strain>
    </source>
</reference>
<dbReference type="PROSITE" id="PS01124">
    <property type="entry name" value="HTH_ARAC_FAMILY_2"/>
    <property type="match status" value="1"/>
</dbReference>
<dbReference type="Gene3D" id="2.60.120.10">
    <property type="entry name" value="Jelly Rolls"/>
    <property type="match status" value="1"/>
</dbReference>
<dbReference type="InterPro" id="IPR003313">
    <property type="entry name" value="AraC-bd"/>
</dbReference>
<dbReference type="PANTHER" id="PTHR43280">
    <property type="entry name" value="ARAC-FAMILY TRANSCRIPTIONAL REGULATOR"/>
    <property type="match status" value="1"/>
</dbReference>
<dbReference type="GO" id="GO:0003700">
    <property type="term" value="F:DNA-binding transcription factor activity"/>
    <property type="evidence" value="ECO:0007669"/>
    <property type="project" value="InterPro"/>
</dbReference>
<organism evidence="5 6">
    <name type="scientific">Siphonobacter aquaeclarae</name>
    <dbReference type="NCBI Taxonomy" id="563176"/>
    <lineage>
        <taxon>Bacteria</taxon>
        <taxon>Pseudomonadati</taxon>
        <taxon>Bacteroidota</taxon>
        <taxon>Cytophagia</taxon>
        <taxon>Cytophagales</taxon>
        <taxon>Cytophagaceae</taxon>
        <taxon>Siphonobacter</taxon>
    </lineage>
</organism>
<dbReference type="Gene3D" id="1.10.10.60">
    <property type="entry name" value="Homeodomain-like"/>
    <property type="match status" value="1"/>
</dbReference>
<dbReference type="Pfam" id="PF12833">
    <property type="entry name" value="HTH_18"/>
    <property type="match status" value="1"/>
</dbReference>
<dbReference type="SUPFAM" id="SSF46689">
    <property type="entry name" value="Homeodomain-like"/>
    <property type="match status" value="1"/>
</dbReference>
<keyword evidence="2" id="KW-0238">DNA-binding</keyword>